<sequence>MKKNKEILKWFEGELSSEEFSELKQTENIETLEKIAFYAKQMQAPEVDAQAALKAFKSRLISKKKSKVIAFNFKTVLRVAAVLAIMLTSSYFIFFNNDVSFNTRIAQTETLTLPDGSEVVLNAASELHYDKKDWEAKRMLDLEGEAFFKVQKGEQFTVNTAVGTVQVLGTQFNVKKRKNYFEVQCYEGLVAVTYNHKTLKLKPGKSFRVVNNIIQTLEDFNANAPAWLYEESTFKQVPLYEVVNELQRQYDIHVELQNIDNQVLFNGAFTHSNIETALQSVTIPLNLNYSIEGNNVVLFKK</sequence>
<evidence type="ECO:0000313" key="4">
    <source>
        <dbReference type="EMBL" id="MBD0832260.1"/>
    </source>
</evidence>
<reference evidence="4 5" key="1">
    <citation type="submission" date="2020-09" db="EMBL/GenBank/DDBJ databases">
        <title>TT11 complete genome.</title>
        <authorList>
            <person name="Wu Z."/>
        </authorList>
    </citation>
    <scope>NUCLEOTIDE SEQUENCE [LARGE SCALE GENOMIC DNA]</scope>
    <source>
        <strain evidence="4 5">TT11</strain>
    </source>
</reference>
<dbReference type="Proteomes" id="UP000600588">
    <property type="component" value="Unassembled WGS sequence"/>
</dbReference>
<dbReference type="GO" id="GO:0016989">
    <property type="term" value="F:sigma factor antagonist activity"/>
    <property type="evidence" value="ECO:0007669"/>
    <property type="project" value="TreeGrafter"/>
</dbReference>
<evidence type="ECO:0000256" key="1">
    <source>
        <dbReference type="SAM" id="Phobius"/>
    </source>
</evidence>
<feature type="domain" description="FecR protein" evidence="2">
    <location>
        <begin position="103"/>
        <end position="190"/>
    </location>
</feature>
<dbReference type="InterPro" id="IPR032508">
    <property type="entry name" value="FecR_C"/>
</dbReference>
<dbReference type="PANTHER" id="PTHR30273">
    <property type="entry name" value="PERIPLASMIC SIGNAL SENSOR AND SIGMA FACTOR ACTIVATOR FECR-RELATED"/>
    <property type="match status" value="1"/>
</dbReference>
<evidence type="ECO:0000259" key="3">
    <source>
        <dbReference type="Pfam" id="PF16344"/>
    </source>
</evidence>
<evidence type="ECO:0000259" key="2">
    <source>
        <dbReference type="Pfam" id="PF04773"/>
    </source>
</evidence>
<accession>A0A8J6U7N9</accession>
<comment type="caution">
    <text evidence="4">The sequence shown here is derived from an EMBL/GenBank/DDBJ whole genome shotgun (WGS) entry which is preliminary data.</text>
</comment>
<dbReference type="Gene3D" id="3.55.50.30">
    <property type="match status" value="1"/>
</dbReference>
<dbReference type="EMBL" id="JACVXB010000003">
    <property type="protein sequence ID" value="MBD0832260.1"/>
    <property type="molecule type" value="Genomic_DNA"/>
</dbReference>
<keyword evidence="5" id="KW-1185">Reference proteome</keyword>
<dbReference type="InterPro" id="IPR012373">
    <property type="entry name" value="Ferrdict_sens_TM"/>
</dbReference>
<dbReference type="RefSeq" id="WP_188230045.1">
    <property type="nucleotide sequence ID" value="NZ_JACVXB010000003.1"/>
</dbReference>
<dbReference type="PIRSF" id="PIRSF018266">
    <property type="entry name" value="FecR"/>
    <property type="match status" value="1"/>
</dbReference>
<keyword evidence="1" id="KW-0812">Transmembrane</keyword>
<dbReference type="Pfam" id="PF04773">
    <property type="entry name" value="FecR"/>
    <property type="match status" value="1"/>
</dbReference>
<protein>
    <submittedName>
        <fullName evidence="4">FecR family protein</fullName>
    </submittedName>
</protein>
<proteinExistence type="predicted"/>
<keyword evidence="1" id="KW-1133">Transmembrane helix</keyword>
<organism evidence="4 5">
    <name type="scientific">Aestuariibaculum sediminum</name>
    <dbReference type="NCBI Taxonomy" id="2770637"/>
    <lineage>
        <taxon>Bacteria</taxon>
        <taxon>Pseudomonadati</taxon>
        <taxon>Bacteroidota</taxon>
        <taxon>Flavobacteriia</taxon>
        <taxon>Flavobacteriales</taxon>
        <taxon>Flavobacteriaceae</taxon>
    </lineage>
</organism>
<dbReference type="Pfam" id="PF16344">
    <property type="entry name" value="FecR_C"/>
    <property type="match status" value="1"/>
</dbReference>
<name>A0A8J6U7N9_9FLAO</name>
<dbReference type="PANTHER" id="PTHR30273:SF2">
    <property type="entry name" value="PROTEIN FECR"/>
    <property type="match status" value="1"/>
</dbReference>
<keyword evidence="1" id="KW-0472">Membrane</keyword>
<feature type="transmembrane region" description="Helical" evidence="1">
    <location>
        <begin position="75"/>
        <end position="94"/>
    </location>
</feature>
<dbReference type="AlphaFoldDB" id="A0A8J6U7N9"/>
<feature type="domain" description="Protein FecR C-terminal" evidence="3">
    <location>
        <begin position="233"/>
        <end position="297"/>
    </location>
</feature>
<gene>
    <name evidence="4" type="ORF">ICJ83_08955</name>
</gene>
<dbReference type="InterPro" id="IPR006860">
    <property type="entry name" value="FecR"/>
</dbReference>
<dbReference type="Gene3D" id="2.60.120.1440">
    <property type="match status" value="1"/>
</dbReference>
<evidence type="ECO:0000313" key="5">
    <source>
        <dbReference type="Proteomes" id="UP000600588"/>
    </source>
</evidence>